<dbReference type="EMBL" id="KV417481">
    <property type="protein sequence ID" value="KZP33733.1"/>
    <property type="molecule type" value="Genomic_DNA"/>
</dbReference>
<organism evidence="1 2">
    <name type="scientific">Athelia psychrophila</name>
    <dbReference type="NCBI Taxonomy" id="1759441"/>
    <lineage>
        <taxon>Eukaryota</taxon>
        <taxon>Fungi</taxon>
        <taxon>Dikarya</taxon>
        <taxon>Basidiomycota</taxon>
        <taxon>Agaricomycotina</taxon>
        <taxon>Agaricomycetes</taxon>
        <taxon>Agaricomycetidae</taxon>
        <taxon>Atheliales</taxon>
        <taxon>Atheliaceae</taxon>
        <taxon>Athelia</taxon>
    </lineage>
</organism>
<evidence type="ECO:0000313" key="1">
    <source>
        <dbReference type="EMBL" id="KZP33733.1"/>
    </source>
</evidence>
<sequence>MQPLPPCPLHIYVQADPWDNRSLSGAQEQELYNLPSLISFTDGLHFHQRSAAIWDCPEEQEREWRERIVGGDGGWNPGLQ</sequence>
<evidence type="ECO:0000313" key="2">
    <source>
        <dbReference type="Proteomes" id="UP000076532"/>
    </source>
</evidence>
<gene>
    <name evidence="1" type="ORF">FIBSPDRAFT_846885</name>
</gene>
<accession>A0A166WGG9</accession>
<protein>
    <submittedName>
        <fullName evidence="1">Uncharacterized protein</fullName>
    </submittedName>
</protein>
<name>A0A166WGG9_9AGAM</name>
<proteinExistence type="predicted"/>
<dbReference type="Proteomes" id="UP000076532">
    <property type="component" value="Unassembled WGS sequence"/>
</dbReference>
<reference evidence="1 2" key="1">
    <citation type="journal article" date="2016" name="Mol. Biol. Evol.">
        <title>Comparative Genomics of Early-Diverging Mushroom-Forming Fungi Provides Insights into the Origins of Lignocellulose Decay Capabilities.</title>
        <authorList>
            <person name="Nagy L.G."/>
            <person name="Riley R."/>
            <person name="Tritt A."/>
            <person name="Adam C."/>
            <person name="Daum C."/>
            <person name="Floudas D."/>
            <person name="Sun H."/>
            <person name="Yadav J.S."/>
            <person name="Pangilinan J."/>
            <person name="Larsson K.H."/>
            <person name="Matsuura K."/>
            <person name="Barry K."/>
            <person name="Labutti K."/>
            <person name="Kuo R."/>
            <person name="Ohm R.A."/>
            <person name="Bhattacharya S.S."/>
            <person name="Shirouzu T."/>
            <person name="Yoshinaga Y."/>
            <person name="Martin F.M."/>
            <person name="Grigoriev I.V."/>
            <person name="Hibbett D.S."/>
        </authorList>
    </citation>
    <scope>NUCLEOTIDE SEQUENCE [LARGE SCALE GENOMIC DNA]</scope>
    <source>
        <strain evidence="1 2">CBS 109695</strain>
    </source>
</reference>
<dbReference type="AlphaFoldDB" id="A0A166WGG9"/>
<keyword evidence="2" id="KW-1185">Reference proteome</keyword>